<sequence length="219" mass="24322">MPLLFVYQNCNAVPTASDGESRYLKPIFKKIKLQADIEYGKVINSEGKNQKLLLDLYAPDRDSEKNRPAIMWIHGGAFLPQNDKTKGNIVALAKEFAARGYVSISIDYRLRQNPHEDFQGMLNDTVNDAMLALEWIRKNAAAYGIDKNRIIVGGTSSGGQIAVNLCYKDQDDNGHWDKAGIIALIDLWGGINRDILGAIDKNDPPTVIVHGTKDKHDSL</sequence>
<organism evidence="3 4">
    <name type="scientific">Hydrogenispora ethanolica</name>
    <dbReference type="NCBI Taxonomy" id="1082276"/>
    <lineage>
        <taxon>Bacteria</taxon>
        <taxon>Bacillati</taxon>
        <taxon>Bacillota</taxon>
        <taxon>Hydrogenispora</taxon>
    </lineage>
</organism>
<proteinExistence type="predicted"/>
<dbReference type="Proteomes" id="UP000295008">
    <property type="component" value="Unassembled WGS sequence"/>
</dbReference>
<evidence type="ECO:0000256" key="1">
    <source>
        <dbReference type="ARBA" id="ARBA00022801"/>
    </source>
</evidence>
<dbReference type="InterPro" id="IPR049492">
    <property type="entry name" value="BD-FAE-like_dom"/>
</dbReference>
<dbReference type="InterPro" id="IPR029058">
    <property type="entry name" value="AB_hydrolase_fold"/>
</dbReference>
<protein>
    <submittedName>
        <fullName evidence="3">Alpha/beta hydrolase family protein</fullName>
    </submittedName>
</protein>
<feature type="domain" description="BD-FAE-like" evidence="2">
    <location>
        <begin position="54"/>
        <end position="171"/>
    </location>
</feature>
<dbReference type="GO" id="GO:0016787">
    <property type="term" value="F:hydrolase activity"/>
    <property type="evidence" value="ECO:0007669"/>
    <property type="project" value="UniProtKB-KW"/>
</dbReference>
<keyword evidence="1 3" id="KW-0378">Hydrolase</keyword>
<dbReference type="Pfam" id="PF20434">
    <property type="entry name" value="BD-FAE"/>
    <property type="match status" value="1"/>
</dbReference>
<accession>A0A4V2QC83</accession>
<evidence type="ECO:0000313" key="4">
    <source>
        <dbReference type="Proteomes" id="UP000295008"/>
    </source>
</evidence>
<keyword evidence="4" id="KW-1185">Reference proteome</keyword>
<dbReference type="AlphaFoldDB" id="A0A4V2QC83"/>
<dbReference type="EMBL" id="SLUN01000039">
    <property type="protein sequence ID" value="TCL59237.1"/>
    <property type="molecule type" value="Genomic_DNA"/>
</dbReference>
<evidence type="ECO:0000313" key="3">
    <source>
        <dbReference type="EMBL" id="TCL59237.1"/>
    </source>
</evidence>
<dbReference type="PANTHER" id="PTHR48081">
    <property type="entry name" value="AB HYDROLASE SUPERFAMILY PROTEIN C4A8.06C"/>
    <property type="match status" value="1"/>
</dbReference>
<reference evidence="3 4" key="1">
    <citation type="submission" date="2019-03" db="EMBL/GenBank/DDBJ databases">
        <title>Genomic Encyclopedia of Type Strains, Phase IV (KMG-IV): sequencing the most valuable type-strain genomes for metagenomic binning, comparative biology and taxonomic classification.</title>
        <authorList>
            <person name="Goeker M."/>
        </authorList>
    </citation>
    <scope>NUCLEOTIDE SEQUENCE [LARGE SCALE GENOMIC DNA]</scope>
    <source>
        <strain evidence="3 4">LX-B</strain>
    </source>
</reference>
<dbReference type="InterPro" id="IPR050300">
    <property type="entry name" value="GDXG_lipolytic_enzyme"/>
</dbReference>
<evidence type="ECO:0000259" key="2">
    <source>
        <dbReference type="Pfam" id="PF20434"/>
    </source>
</evidence>
<comment type="caution">
    <text evidence="3">The sequence shown here is derived from an EMBL/GenBank/DDBJ whole genome shotgun (WGS) entry which is preliminary data.</text>
</comment>
<name>A0A4V2QC83_HYDET</name>
<dbReference type="SUPFAM" id="SSF53474">
    <property type="entry name" value="alpha/beta-Hydrolases"/>
    <property type="match status" value="1"/>
</dbReference>
<dbReference type="Gene3D" id="3.40.50.1820">
    <property type="entry name" value="alpha/beta hydrolase"/>
    <property type="match status" value="1"/>
</dbReference>
<gene>
    <name evidence="3" type="ORF">EDC14_103916</name>
</gene>